<dbReference type="InterPro" id="IPR002575">
    <property type="entry name" value="Aminoglycoside_PTrfase"/>
</dbReference>
<protein>
    <submittedName>
        <fullName evidence="2">Phosphotransferase enzyme family protein</fullName>
    </submittedName>
</protein>
<gene>
    <name evidence="2" type="ORF">BN1051_00886</name>
</gene>
<dbReference type="EMBL" id="LN483070">
    <property type="protein sequence ID" value="CEA07570.1"/>
    <property type="molecule type" value="Genomic_DNA"/>
</dbReference>
<dbReference type="PANTHER" id="PTHR21310:SF42">
    <property type="entry name" value="BIFUNCTIONAL AAC_APH"/>
    <property type="match status" value="1"/>
</dbReference>
<dbReference type="CDD" id="cd05155">
    <property type="entry name" value="APH_ChoK_like_1"/>
    <property type="match status" value="1"/>
</dbReference>
<dbReference type="Gene3D" id="3.90.1200.10">
    <property type="match status" value="1"/>
</dbReference>
<reference evidence="2" key="1">
    <citation type="submission" date="2014-07" db="EMBL/GenBank/DDBJ databases">
        <authorList>
            <person name="Urmite Genomes Urmite Genomes"/>
        </authorList>
    </citation>
    <scope>NUCLEOTIDE SEQUENCE</scope>
    <source>
        <strain evidence="2">11W110_air</strain>
    </source>
</reference>
<organism evidence="2">
    <name type="scientific">Arthrobacter saudimassiliensis</name>
    <dbReference type="NCBI Taxonomy" id="1461584"/>
    <lineage>
        <taxon>Bacteria</taxon>
        <taxon>Bacillati</taxon>
        <taxon>Actinomycetota</taxon>
        <taxon>Actinomycetes</taxon>
        <taxon>Micrococcales</taxon>
        <taxon>Micrococcaceae</taxon>
        <taxon>Arthrobacter</taxon>
    </lineage>
</organism>
<dbReference type="Pfam" id="PF01636">
    <property type="entry name" value="APH"/>
    <property type="match status" value="1"/>
</dbReference>
<proteinExistence type="predicted"/>
<sequence length="299" mass="31681">MTQSPPDHAAVDAGLVRRLVDEQHPPLAGLPVVYAAVGSDNHVFRLGDRHAVRLPRHARSAERMRHEQRWLAALAPDLPVAVPAPVHSGVPTRDFPWPWCITAWFAGTQAAGRARGHNAVVAAPLAGFLNALHRSAPAGHPPNEVRGRALVEGNAAVRARLRSGMVPHAVRVEELWAAALDAAAWPGPALWLHGDLHPGNLLVRGAALEAVVDFGELTAGDPATDLAAAWLVFDAAGRRAFQAGLGGQYDADPDVWLRARGWALLLATDLLAAGADLPGLHLIGSEALMELLTEDAWAG</sequence>
<accession>A0A078MMQ1</accession>
<dbReference type="SUPFAM" id="SSF56112">
    <property type="entry name" value="Protein kinase-like (PK-like)"/>
    <property type="match status" value="1"/>
</dbReference>
<dbReference type="PATRIC" id="fig|1461584.3.peg.880"/>
<dbReference type="InterPro" id="IPR051678">
    <property type="entry name" value="AGP_Transferase"/>
</dbReference>
<feature type="domain" description="Aminoglycoside phosphotransferase" evidence="1">
    <location>
        <begin position="37"/>
        <end position="261"/>
    </location>
</feature>
<keyword evidence="2" id="KW-0808">Transferase</keyword>
<dbReference type="GO" id="GO:0016740">
    <property type="term" value="F:transferase activity"/>
    <property type="evidence" value="ECO:0007669"/>
    <property type="project" value="UniProtKB-KW"/>
</dbReference>
<evidence type="ECO:0000259" key="1">
    <source>
        <dbReference type="Pfam" id="PF01636"/>
    </source>
</evidence>
<evidence type="ECO:0000313" key="2">
    <source>
        <dbReference type="EMBL" id="CEA07570.1"/>
    </source>
</evidence>
<dbReference type="AlphaFoldDB" id="A0A078MMQ1"/>
<dbReference type="Gene3D" id="3.30.200.20">
    <property type="entry name" value="Phosphorylase Kinase, domain 1"/>
    <property type="match status" value="1"/>
</dbReference>
<dbReference type="InterPro" id="IPR011009">
    <property type="entry name" value="Kinase-like_dom_sf"/>
</dbReference>
<name>A0A078MMQ1_9MICC</name>
<dbReference type="PANTHER" id="PTHR21310">
    <property type="entry name" value="AMINOGLYCOSIDE PHOSPHOTRANSFERASE-RELATED-RELATED"/>
    <property type="match status" value="1"/>
</dbReference>